<dbReference type="PANTHER" id="PTHR11070:SF45">
    <property type="entry name" value="DNA 3'-5' HELICASE"/>
    <property type="match status" value="1"/>
</dbReference>
<organism evidence="1 2">
    <name type="scientific">Glycomyces endophyticus</name>
    <dbReference type="NCBI Taxonomy" id="480996"/>
    <lineage>
        <taxon>Bacteria</taxon>
        <taxon>Bacillati</taxon>
        <taxon>Actinomycetota</taxon>
        <taxon>Actinomycetes</taxon>
        <taxon>Glycomycetales</taxon>
        <taxon>Glycomycetaceae</taxon>
        <taxon>Glycomyces</taxon>
    </lineage>
</organism>
<dbReference type="InterPro" id="IPR027417">
    <property type="entry name" value="P-loop_NTPase"/>
</dbReference>
<dbReference type="SUPFAM" id="SSF52540">
    <property type="entry name" value="P-loop containing nucleoside triphosphate hydrolases"/>
    <property type="match status" value="1"/>
</dbReference>
<comment type="caution">
    <text evidence="1">The sequence shown here is derived from an EMBL/GenBank/DDBJ whole genome shotgun (WGS) entry which is preliminary data.</text>
</comment>
<dbReference type="Proteomes" id="UP001499851">
    <property type="component" value="Unassembled WGS sequence"/>
</dbReference>
<dbReference type="PANTHER" id="PTHR11070">
    <property type="entry name" value="UVRD / RECB / PCRA DNA HELICASE FAMILY MEMBER"/>
    <property type="match status" value="1"/>
</dbReference>
<dbReference type="InterPro" id="IPR000212">
    <property type="entry name" value="DNA_helicase_UvrD/REP"/>
</dbReference>
<dbReference type="Gene3D" id="3.40.50.300">
    <property type="entry name" value="P-loop containing nucleotide triphosphate hydrolases"/>
    <property type="match status" value="3"/>
</dbReference>
<accession>A0ABN2HD68</accession>
<evidence type="ECO:0000313" key="1">
    <source>
        <dbReference type="EMBL" id="GAA1685316.1"/>
    </source>
</evidence>
<proteinExistence type="predicted"/>
<reference evidence="1 2" key="1">
    <citation type="journal article" date="2019" name="Int. J. Syst. Evol. Microbiol.">
        <title>The Global Catalogue of Microorganisms (GCM) 10K type strain sequencing project: providing services to taxonomists for standard genome sequencing and annotation.</title>
        <authorList>
            <consortium name="The Broad Institute Genomics Platform"/>
            <consortium name="The Broad Institute Genome Sequencing Center for Infectious Disease"/>
            <person name="Wu L."/>
            <person name="Ma J."/>
        </authorList>
    </citation>
    <scope>NUCLEOTIDE SEQUENCE [LARGE SCALE GENOMIC DNA]</scope>
    <source>
        <strain evidence="1 2">JCM 16001</strain>
    </source>
</reference>
<sequence>MSEAELQAEIAHHERVRASMAAMRDLTESIHRTYAGEVDESGKNLGLGDIGSDQHFGWAMANYTVPRLADLTDRDIALFFGRIWMDAPPGAPGEDFHIGRRHIRDEHNDPLVLDWRAPLAEQYYRASVHDRRGLAKRRRFGFQGARLTGFEDENLLLGEQASSDSLASDILMAEIERPRTGPMRDIVATIQPDQDELIRRDAATNLCVQGAPGTGKTAVGLHRAAWLLYNYTGKLTRSGVLIVGPNEGFLSYISGVLPTLGETSVWQTTVQQLTGAHTALATDTHEAALVKHDERIALVVERAVWGHIGTTADALRKATGTAPDEGLLIADGGWRWRLGHRYLDEAVTSARKHTRTYTAGRKAVEDAIVQGARRQAEIRSGHSPDSKWATRIKRTEAVQKFMDALWPKLNTKTVVKKLYGDAAFRAEATRGILTDEESALLTGKPAKPSAADLLVADEVESHLKLREPSASFGHIVIDEAQDLSPMQCRAIARRSGKGSVTVLGDLAQGTTPWAASSWDDQMRHLGKGLDAGHDPVEHTELTTGFRVPAVIIELANRVLPHLNVGVAPARSIRSDGSLEFIAVPGPDPDHAAADHAAADLAAGVQDAVAAALREEGLVGVIAADARADELRPLLEGTERVELVAASLAKGLEFDHVVVVEPVEIVEAPATGGATVEGVGLRHLYVALTRAVSRLTVVHSRDLPAEMRA</sequence>
<keyword evidence="2" id="KW-1185">Reference proteome</keyword>
<protein>
    <submittedName>
        <fullName evidence="1">AAA family ATPase</fullName>
    </submittedName>
</protein>
<dbReference type="EMBL" id="BAAAQF010000015">
    <property type="protein sequence ID" value="GAA1685316.1"/>
    <property type="molecule type" value="Genomic_DNA"/>
</dbReference>
<gene>
    <name evidence="1" type="ORF">GCM10009830_35960</name>
</gene>
<evidence type="ECO:0000313" key="2">
    <source>
        <dbReference type="Proteomes" id="UP001499851"/>
    </source>
</evidence>
<name>A0ABN2HD68_9ACTN</name>